<dbReference type="EMBL" id="JANBQF010000012">
    <property type="protein sequence ID" value="KAJ2008063.1"/>
    <property type="molecule type" value="Genomic_DNA"/>
</dbReference>
<evidence type="ECO:0000313" key="2">
    <source>
        <dbReference type="EMBL" id="KAJ2008063.1"/>
    </source>
</evidence>
<keyword evidence="3" id="KW-1185">Reference proteome</keyword>
<feature type="compositionally biased region" description="Pro residues" evidence="1">
    <location>
        <begin position="429"/>
        <end position="442"/>
    </location>
</feature>
<accession>A0A9W8BMQ3</accession>
<sequence>MQLHVTDALALQAHRRPSLASDVYAASAAYGRGGEQHHSRQFSATAHAYGHPQPFPAPAQDAVRSGPQLLSPKKPRRLSPAAQTGQPLQLQTRRGSAVRVQPQLLAPAALAYAPATSAYAPAASAYAPASSASSDSMGAIQAVGLAGMRLKRVRDTEPAPSSSSSSLQQQQLNPVKPNLVQPNLVSPNPAQPTQAWLSTQRVYKVALHRLLTLESFYPSDAAMLNAFRAQGDFSSAQIEAHGAALLSWARSWLRYSRNAMLRSTLDNKARAPLPQLAEALQHDLHSEVDFTTPANLRRCALLRLIYFQWQALNKLGTKSQSMYRDYEARLREIDALPTPADQEREWRAIVDEEQTRRLEIIREARAKGEPSSGSPSRNLISAAALNPLPPPTPSRSQISAAANPPPLPPAPAPAPPAPGPSFYRFQQQPPLPYHGPPLPPPSQLHRHHHRQPQSPPPPPPPPLQLSRQHGYHTYHHQHPQHLQFHEGASGAHASAGFDNDSEMSVHMSPEP</sequence>
<feature type="region of interest" description="Disordered" evidence="1">
    <location>
        <begin position="48"/>
        <end position="94"/>
    </location>
</feature>
<feature type="compositionally biased region" description="Polar residues" evidence="1">
    <location>
        <begin position="81"/>
        <end position="94"/>
    </location>
</feature>
<organism evidence="2 3">
    <name type="scientific">Coemansia thaxteri</name>
    <dbReference type="NCBI Taxonomy" id="2663907"/>
    <lineage>
        <taxon>Eukaryota</taxon>
        <taxon>Fungi</taxon>
        <taxon>Fungi incertae sedis</taxon>
        <taxon>Zoopagomycota</taxon>
        <taxon>Kickxellomycotina</taxon>
        <taxon>Kickxellomycetes</taxon>
        <taxon>Kickxellales</taxon>
        <taxon>Kickxellaceae</taxon>
        <taxon>Coemansia</taxon>
    </lineage>
</organism>
<feature type="compositionally biased region" description="Low complexity" evidence="1">
    <location>
        <begin position="161"/>
        <end position="172"/>
    </location>
</feature>
<dbReference type="Proteomes" id="UP001150907">
    <property type="component" value="Unassembled WGS sequence"/>
</dbReference>
<evidence type="ECO:0000313" key="3">
    <source>
        <dbReference type="Proteomes" id="UP001150907"/>
    </source>
</evidence>
<gene>
    <name evidence="2" type="ORF">H4R26_000407</name>
</gene>
<name>A0A9W8BMQ3_9FUNG</name>
<evidence type="ECO:0000256" key="1">
    <source>
        <dbReference type="SAM" id="MobiDB-lite"/>
    </source>
</evidence>
<feature type="compositionally biased region" description="Low complexity" evidence="1">
    <location>
        <begin position="487"/>
        <end position="496"/>
    </location>
</feature>
<feature type="region of interest" description="Disordered" evidence="1">
    <location>
        <begin position="363"/>
        <end position="511"/>
    </location>
</feature>
<dbReference type="AlphaFoldDB" id="A0A9W8BMQ3"/>
<dbReference type="OrthoDB" id="5576941at2759"/>
<feature type="compositionally biased region" description="Basic residues" evidence="1">
    <location>
        <begin position="469"/>
        <end position="479"/>
    </location>
</feature>
<protein>
    <submittedName>
        <fullName evidence="2">Uncharacterized protein</fullName>
    </submittedName>
</protein>
<feature type="compositionally biased region" description="Pro residues" evidence="1">
    <location>
        <begin position="403"/>
        <end position="419"/>
    </location>
</feature>
<feature type="compositionally biased region" description="Pro residues" evidence="1">
    <location>
        <begin position="453"/>
        <end position="463"/>
    </location>
</feature>
<reference evidence="2" key="1">
    <citation type="submission" date="2022-07" db="EMBL/GenBank/DDBJ databases">
        <title>Phylogenomic reconstructions and comparative analyses of Kickxellomycotina fungi.</title>
        <authorList>
            <person name="Reynolds N.K."/>
            <person name="Stajich J.E."/>
            <person name="Barry K."/>
            <person name="Grigoriev I.V."/>
            <person name="Crous P."/>
            <person name="Smith M.E."/>
        </authorList>
    </citation>
    <scope>NUCLEOTIDE SEQUENCE</scope>
    <source>
        <strain evidence="2">IMI 214461</strain>
    </source>
</reference>
<feature type="region of interest" description="Disordered" evidence="1">
    <location>
        <begin position="153"/>
        <end position="172"/>
    </location>
</feature>
<proteinExistence type="predicted"/>
<comment type="caution">
    <text evidence="2">The sequence shown here is derived from an EMBL/GenBank/DDBJ whole genome shotgun (WGS) entry which is preliminary data.</text>
</comment>